<gene>
    <name evidence="2" type="ORF">CYLTODRAFT_412505</name>
</gene>
<feature type="compositionally biased region" description="Low complexity" evidence="1">
    <location>
        <begin position="310"/>
        <end position="324"/>
    </location>
</feature>
<proteinExistence type="predicted"/>
<evidence type="ECO:0000313" key="3">
    <source>
        <dbReference type="Proteomes" id="UP000054007"/>
    </source>
</evidence>
<accession>A0A0D7B5R9</accession>
<feature type="region of interest" description="Disordered" evidence="1">
    <location>
        <begin position="202"/>
        <end position="355"/>
    </location>
</feature>
<evidence type="ECO:0000256" key="1">
    <source>
        <dbReference type="SAM" id="MobiDB-lite"/>
    </source>
</evidence>
<dbReference type="Proteomes" id="UP000054007">
    <property type="component" value="Unassembled WGS sequence"/>
</dbReference>
<reference evidence="2 3" key="1">
    <citation type="journal article" date="2015" name="Fungal Genet. Biol.">
        <title>Evolution of novel wood decay mechanisms in Agaricales revealed by the genome sequences of Fistulina hepatica and Cylindrobasidium torrendii.</title>
        <authorList>
            <person name="Floudas D."/>
            <person name="Held B.W."/>
            <person name="Riley R."/>
            <person name="Nagy L.G."/>
            <person name="Koehler G."/>
            <person name="Ransdell A.S."/>
            <person name="Younus H."/>
            <person name="Chow J."/>
            <person name="Chiniquy J."/>
            <person name="Lipzen A."/>
            <person name="Tritt A."/>
            <person name="Sun H."/>
            <person name="Haridas S."/>
            <person name="LaButti K."/>
            <person name="Ohm R.A."/>
            <person name="Kues U."/>
            <person name="Blanchette R.A."/>
            <person name="Grigoriev I.V."/>
            <person name="Minto R.E."/>
            <person name="Hibbett D.S."/>
        </authorList>
    </citation>
    <scope>NUCLEOTIDE SEQUENCE [LARGE SCALE GENOMIC DNA]</scope>
    <source>
        <strain evidence="2 3">FP15055 ss-10</strain>
    </source>
</reference>
<feature type="compositionally biased region" description="Polar residues" evidence="1">
    <location>
        <begin position="266"/>
        <end position="289"/>
    </location>
</feature>
<sequence>MTFPITAPGDSFDYSWFDAQPLDFDQADASKPHLGGHFESVPHISAQNQNWYLPTPLDSHAQAIPGAPWMTSTQEKRQAETTSNTSNGDWRVLQQPQQWNQPVPSVQVPHTVPATPRLHSAQKGQYNADDFPDNGHGSWNVHQQQQRQPQQPQQQRLQQQQPPTPLHSHAIPETPRLASAQKMKDTGNEIFYVPDGNLQVYQEQQRRQQQQQQQQQSRLAPSQVPHVGIPEFPRLTSAQKGKGKADDIYGGVYGDRQVQQLQQQQRNRPTPSPQVSHTVPATPQLNSAQKGKYKTDGIPDSAHGGRNVSQQQQRQQQHQQQGQQPTRNRPTPSHSHAIPEAPRLTSAQKGKSRADSISDNAYVDRQVQQLQQQQRNGSTPSHSHAIPEVPRLTSVQKGKRKATETSDNAYDDPRIHQQQQQHKRQRTSAPQPIVPTPATRIPGPVSVLPPVRQGLLTPDDWKDCRAREKEIKALLAWRKKYAAMSPQERNLRWKEGRVPLPGGREAWQKYLTQIGNNCWKCKLPFGKDAPRVEPEWLRNLDELKPATARLLKSLKEGLLH</sequence>
<organism evidence="2 3">
    <name type="scientific">Cylindrobasidium torrendii FP15055 ss-10</name>
    <dbReference type="NCBI Taxonomy" id="1314674"/>
    <lineage>
        <taxon>Eukaryota</taxon>
        <taxon>Fungi</taxon>
        <taxon>Dikarya</taxon>
        <taxon>Basidiomycota</taxon>
        <taxon>Agaricomycotina</taxon>
        <taxon>Agaricomycetes</taxon>
        <taxon>Agaricomycetidae</taxon>
        <taxon>Agaricales</taxon>
        <taxon>Marasmiineae</taxon>
        <taxon>Physalacriaceae</taxon>
        <taxon>Cylindrobasidium</taxon>
    </lineage>
</organism>
<protein>
    <submittedName>
        <fullName evidence="2">Uncharacterized protein</fullName>
    </submittedName>
</protein>
<name>A0A0D7B5R9_9AGAR</name>
<feature type="region of interest" description="Disordered" evidence="1">
    <location>
        <begin position="124"/>
        <end position="171"/>
    </location>
</feature>
<keyword evidence="3" id="KW-1185">Reference proteome</keyword>
<dbReference type="EMBL" id="KN880585">
    <property type="protein sequence ID" value="KIY65560.1"/>
    <property type="molecule type" value="Genomic_DNA"/>
</dbReference>
<feature type="compositionally biased region" description="Low complexity" evidence="1">
    <location>
        <begin position="207"/>
        <end position="216"/>
    </location>
</feature>
<feature type="region of interest" description="Disordered" evidence="1">
    <location>
        <begin position="368"/>
        <end position="451"/>
    </location>
</feature>
<feature type="compositionally biased region" description="Polar residues" evidence="1">
    <location>
        <begin position="325"/>
        <end position="334"/>
    </location>
</feature>
<evidence type="ECO:0000313" key="2">
    <source>
        <dbReference type="EMBL" id="KIY65560.1"/>
    </source>
</evidence>
<feature type="compositionally biased region" description="Polar residues" evidence="1">
    <location>
        <begin position="345"/>
        <end position="355"/>
    </location>
</feature>
<dbReference type="AlphaFoldDB" id="A0A0D7B5R9"/>
<feature type="compositionally biased region" description="Low complexity" evidence="1">
    <location>
        <begin position="143"/>
        <end position="161"/>
    </location>
</feature>